<evidence type="ECO:0000256" key="2">
    <source>
        <dbReference type="ARBA" id="ARBA00006375"/>
    </source>
</evidence>
<dbReference type="InterPro" id="IPR023395">
    <property type="entry name" value="MCP_dom_sf"/>
</dbReference>
<feature type="repeat" description="Solcar" evidence="8">
    <location>
        <begin position="95"/>
        <end position="186"/>
    </location>
</feature>
<feature type="repeat" description="Solcar" evidence="8">
    <location>
        <begin position="12"/>
        <end position="91"/>
    </location>
</feature>
<dbReference type="EnsemblMetazoa" id="GPAI045114-RA">
    <property type="protein sequence ID" value="GPAI045114-PA"/>
    <property type="gene ID" value="GPAI045114"/>
</dbReference>
<accession>A0A1B0AGN3</accession>
<keyword evidence="6" id="KW-1133">Transmembrane helix</keyword>
<evidence type="ECO:0000256" key="6">
    <source>
        <dbReference type="ARBA" id="ARBA00022989"/>
    </source>
</evidence>
<evidence type="ECO:0008006" key="11">
    <source>
        <dbReference type="Google" id="ProtNLM"/>
    </source>
</evidence>
<dbReference type="PROSITE" id="PS50920">
    <property type="entry name" value="SOLCAR"/>
    <property type="match status" value="9"/>
</dbReference>
<dbReference type="InterPro" id="IPR018108">
    <property type="entry name" value="MCP_transmembrane"/>
</dbReference>
<dbReference type="FunFam" id="1.50.40.10:FF:000077">
    <property type="entry name" value="Mitochondrial dicarboxylate carrier"/>
    <property type="match status" value="1"/>
</dbReference>
<feature type="repeat" description="Solcar" evidence="8">
    <location>
        <begin position="487"/>
        <end position="571"/>
    </location>
</feature>
<evidence type="ECO:0000256" key="7">
    <source>
        <dbReference type="ARBA" id="ARBA00023136"/>
    </source>
</evidence>
<evidence type="ECO:0000256" key="8">
    <source>
        <dbReference type="PROSITE-ProRule" id="PRU00282"/>
    </source>
</evidence>
<comment type="subcellular location">
    <subcellularLocation>
        <location evidence="1">Membrane</location>
        <topology evidence="1">Multi-pass membrane protein</topology>
    </subcellularLocation>
</comment>
<feature type="repeat" description="Solcar" evidence="8">
    <location>
        <begin position="388"/>
        <end position="475"/>
    </location>
</feature>
<dbReference type="VEuPathDB" id="VectorBase:GPAI045114"/>
<dbReference type="Pfam" id="PF00153">
    <property type="entry name" value="Mito_carr"/>
    <property type="match status" value="9"/>
</dbReference>
<reference evidence="10" key="1">
    <citation type="submission" date="2014-03" db="EMBL/GenBank/DDBJ databases">
        <authorList>
            <person name="Aksoy S."/>
            <person name="Warren W."/>
            <person name="Wilson R.K."/>
        </authorList>
    </citation>
    <scope>NUCLEOTIDE SEQUENCE [LARGE SCALE GENOMIC DNA]</scope>
    <source>
        <strain evidence="10">IAEA</strain>
    </source>
</reference>
<name>A0A1B0AGN3_GLOPL</name>
<dbReference type="SUPFAM" id="SSF103506">
    <property type="entry name" value="Mitochondrial carrier"/>
    <property type="match status" value="3"/>
</dbReference>
<feature type="repeat" description="Solcar" evidence="8">
    <location>
        <begin position="301"/>
        <end position="380"/>
    </location>
</feature>
<dbReference type="GO" id="GO:0016020">
    <property type="term" value="C:membrane"/>
    <property type="evidence" value="ECO:0007669"/>
    <property type="project" value="UniProtKB-SubCell"/>
</dbReference>
<keyword evidence="7 8" id="KW-0472">Membrane</keyword>
<keyword evidence="5" id="KW-0677">Repeat</keyword>
<proteinExistence type="inferred from homology"/>
<comment type="similarity">
    <text evidence="2">Belongs to the mitochondrial carrier (TC 2.A.29) family.</text>
</comment>
<feature type="repeat" description="Solcar" evidence="8">
    <location>
        <begin position="765"/>
        <end position="849"/>
    </location>
</feature>
<sequence length="858" mass="95610">MALVLDKTKREGRWYFGGLASAGAACCTHPLDLIKVTLQTQQGKLSAVQITIKILREQGITALYNGLSASILRQLTYSLTRFGIYESGKSIVPTDTFTGKVILAALSGTAGGIVGTPADMVNVRMQNDVKLPPEQRRNYKNAVDGLIKVYRNEGFVRLFSGATTATSRGVLMTVGQIAFYDQIKSMLLKTAYFEDDTFTHFTASLAAGAIATTLTQPLDVLKTRSMNAKPGEFEGLWHIVKYTARLGPLGFFKGYVPAFVRLGPHTVITFMLLEQLRLNFGKIPTIKNKKKKMSLQEERRPRWYFGGVAAAIAGVATYPLDTIKVVLQTRPGNLPPMQVISKIIRENGIFSLYRGMTGSLLRSVFNAGIRYSVYETCDSHICTRTMSEKVWLTAVAATIGGMVGSPADMVCVHMQYDLNLPYHERRNYKNAVEGLRRVIKREGFKKLFTGVGFSTSRSVLMTIGQLAFLDQMEEIQQILLRSGIPFNENFTQSLSSLIVSSITTSVYQPIDLLKARSMAARRGTYKNMIEVYESTASQGNRVFWRGYIPSSLRLGPQILINFMIVDKLFKHFDKSKRHVRWYFGGIAAAGAACCTHPLDTIKVALQTQPGRLTATELISKIIREHGFLGLYNGLSASILRNLTYSITRFGLYETGKIYVPTDTLLSRVLLAAFSGTIGGILGIPADMVNVRMQADLTCPPEQRRKYKHGFDGMRRVFKEEGFTKLFAGGTTATSRAVLMTISQTAFYDQINQIKTMLIRTPYFEDNVFTHYTAVMVAAAISTSIFQPVDIIKTRSQSSRPRQYKSLMEIVRFTGCEGPSGFYKGYLPSFLRLGPQTVITFIIIEELRENFGCLRDEDD</sequence>
<dbReference type="AlphaFoldDB" id="A0A1B0AGN3"/>
<dbReference type="Proteomes" id="UP000092445">
    <property type="component" value="Unassembled WGS sequence"/>
</dbReference>
<reference evidence="9" key="2">
    <citation type="submission" date="2020-05" db="UniProtKB">
        <authorList>
            <consortium name="EnsemblMetazoa"/>
        </authorList>
    </citation>
    <scope>IDENTIFICATION</scope>
    <source>
        <strain evidence="9">IAEA</strain>
    </source>
</reference>
<evidence type="ECO:0000313" key="9">
    <source>
        <dbReference type="EnsemblMetazoa" id="GPAI045114-PA"/>
    </source>
</evidence>
<evidence type="ECO:0000256" key="5">
    <source>
        <dbReference type="ARBA" id="ARBA00022737"/>
    </source>
</evidence>
<dbReference type="InterPro" id="IPR050391">
    <property type="entry name" value="Mito_Metabolite_Transporter"/>
</dbReference>
<keyword evidence="4 8" id="KW-0812">Transmembrane</keyword>
<dbReference type="STRING" id="7398.A0A1B0AGN3"/>
<evidence type="ECO:0000313" key="10">
    <source>
        <dbReference type="Proteomes" id="UP000092445"/>
    </source>
</evidence>
<feature type="repeat" description="Solcar" evidence="8">
    <location>
        <begin position="195"/>
        <end position="279"/>
    </location>
</feature>
<dbReference type="PROSITE" id="PS51257">
    <property type="entry name" value="PROKAR_LIPOPROTEIN"/>
    <property type="match status" value="1"/>
</dbReference>
<evidence type="ECO:0000256" key="4">
    <source>
        <dbReference type="ARBA" id="ARBA00022692"/>
    </source>
</evidence>
<feature type="repeat" description="Solcar" evidence="8">
    <location>
        <begin position="662"/>
        <end position="753"/>
    </location>
</feature>
<feature type="repeat" description="Solcar" evidence="8">
    <location>
        <begin position="579"/>
        <end position="658"/>
    </location>
</feature>
<evidence type="ECO:0000256" key="3">
    <source>
        <dbReference type="ARBA" id="ARBA00022448"/>
    </source>
</evidence>
<keyword evidence="3" id="KW-0813">Transport</keyword>
<dbReference type="PANTHER" id="PTHR45618">
    <property type="entry name" value="MITOCHONDRIAL DICARBOXYLATE CARRIER-RELATED"/>
    <property type="match status" value="1"/>
</dbReference>
<protein>
    <recommendedName>
        <fullName evidence="11">Mitochondrial dicarboxylate carrier</fullName>
    </recommendedName>
</protein>
<keyword evidence="10" id="KW-1185">Reference proteome</keyword>
<dbReference type="Gene3D" id="1.50.40.10">
    <property type="entry name" value="Mitochondrial carrier domain"/>
    <property type="match status" value="3"/>
</dbReference>
<evidence type="ECO:0000256" key="1">
    <source>
        <dbReference type="ARBA" id="ARBA00004141"/>
    </source>
</evidence>
<organism evidence="9 10">
    <name type="scientific">Glossina pallidipes</name>
    <name type="common">Tsetse fly</name>
    <dbReference type="NCBI Taxonomy" id="7398"/>
    <lineage>
        <taxon>Eukaryota</taxon>
        <taxon>Metazoa</taxon>
        <taxon>Ecdysozoa</taxon>
        <taxon>Arthropoda</taxon>
        <taxon>Hexapoda</taxon>
        <taxon>Insecta</taxon>
        <taxon>Pterygota</taxon>
        <taxon>Neoptera</taxon>
        <taxon>Endopterygota</taxon>
        <taxon>Diptera</taxon>
        <taxon>Brachycera</taxon>
        <taxon>Muscomorpha</taxon>
        <taxon>Hippoboscoidea</taxon>
        <taxon>Glossinidae</taxon>
        <taxon>Glossina</taxon>
    </lineage>
</organism>